<comment type="caution">
    <text evidence="2">The sequence shown here is derived from an EMBL/GenBank/DDBJ whole genome shotgun (WGS) entry which is preliminary data.</text>
</comment>
<dbReference type="OrthoDB" id="5402146at2759"/>
<dbReference type="EMBL" id="JAGMUU010000016">
    <property type="protein sequence ID" value="KAH7137055.1"/>
    <property type="molecule type" value="Genomic_DNA"/>
</dbReference>
<name>A0A9P9EEX6_9HYPO</name>
<evidence type="ECO:0000313" key="2">
    <source>
        <dbReference type="EMBL" id="KAH7137055.1"/>
    </source>
</evidence>
<gene>
    <name evidence="2" type="ORF">B0J13DRAFT_528540</name>
</gene>
<dbReference type="Proteomes" id="UP000717696">
    <property type="component" value="Unassembled WGS sequence"/>
</dbReference>
<feature type="signal peptide" evidence="1">
    <location>
        <begin position="1"/>
        <end position="18"/>
    </location>
</feature>
<proteinExistence type="predicted"/>
<evidence type="ECO:0000313" key="3">
    <source>
        <dbReference type="Proteomes" id="UP000717696"/>
    </source>
</evidence>
<keyword evidence="3" id="KW-1185">Reference proteome</keyword>
<reference evidence="2" key="1">
    <citation type="journal article" date="2021" name="Nat. Commun.">
        <title>Genetic determinants of endophytism in the Arabidopsis root mycobiome.</title>
        <authorList>
            <person name="Mesny F."/>
            <person name="Miyauchi S."/>
            <person name="Thiergart T."/>
            <person name="Pickel B."/>
            <person name="Atanasova L."/>
            <person name="Karlsson M."/>
            <person name="Huettel B."/>
            <person name="Barry K.W."/>
            <person name="Haridas S."/>
            <person name="Chen C."/>
            <person name="Bauer D."/>
            <person name="Andreopoulos W."/>
            <person name="Pangilinan J."/>
            <person name="LaButti K."/>
            <person name="Riley R."/>
            <person name="Lipzen A."/>
            <person name="Clum A."/>
            <person name="Drula E."/>
            <person name="Henrissat B."/>
            <person name="Kohler A."/>
            <person name="Grigoriev I.V."/>
            <person name="Martin F.M."/>
            <person name="Hacquard S."/>
        </authorList>
    </citation>
    <scope>NUCLEOTIDE SEQUENCE</scope>
    <source>
        <strain evidence="2">MPI-CAGE-AT-0021</strain>
    </source>
</reference>
<dbReference type="AlphaFoldDB" id="A0A9P9EEX6"/>
<evidence type="ECO:0000256" key="1">
    <source>
        <dbReference type="SAM" id="SignalP"/>
    </source>
</evidence>
<sequence>MRFINLAMLALLSASGIAYEVIIYNDVDNCEAGDLTVYRSITGAATGGDGPGVGACYTFDEPMPGTDCEQFTNGGWAGPMACDSRSLLPQSSFVKNQGRPCLFYEEPDCNSASSAVWDGCITAKVRSFRCDIHQWDGTVDILGNVGCSNGVSTNVCVNDCQCQCAGQNLVCPNPDDPEDMPAQCNYAALALCRNQCSCFNPCLLRQQEADLPALQRVLEH</sequence>
<feature type="chain" id="PRO_5040425813" evidence="1">
    <location>
        <begin position="19"/>
        <end position="220"/>
    </location>
</feature>
<protein>
    <submittedName>
        <fullName evidence="2">Uncharacterized protein</fullName>
    </submittedName>
</protein>
<keyword evidence="1" id="KW-0732">Signal</keyword>
<accession>A0A9P9EEX6</accession>
<organism evidence="2 3">
    <name type="scientific">Dactylonectria estremocensis</name>
    <dbReference type="NCBI Taxonomy" id="1079267"/>
    <lineage>
        <taxon>Eukaryota</taxon>
        <taxon>Fungi</taxon>
        <taxon>Dikarya</taxon>
        <taxon>Ascomycota</taxon>
        <taxon>Pezizomycotina</taxon>
        <taxon>Sordariomycetes</taxon>
        <taxon>Hypocreomycetidae</taxon>
        <taxon>Hypocreales</taxon>
        <taxon>Nectriaceae</taxon>
        <taxon>Dactylonectria</taxon>
    </lineage>
</organism>